<proteinExistence type="predicted"/>
<name>C2BHI9_9FIRM</name>
<protein>
    <submittedName>
        <fullName evidence="1">Toxin-antitoxin system, antitoxin component, ribbon-helix-helix domain protein</fullName>
    </submittedName>
</protein>
<dbReference type="AlphaFoldDB" id="C2BHI9"/>
<dbReference type="NCBIfam" id="NF046040">
    <property type="entry name" value="RelB_antitoxin"/>
    <property type="match status" value="1"/>
</dbReference>
<reference evidence="1 2" key="1">
    <citation type="submission" date="2008-10" db="EMBL/GenBank/DDBJ databases">
        <authorList>
            <person name="Qin X."/>
            <person name="Bachman B."/>
            <person name="Battles P."/>
            <person name="Bell A."/>
            <person name="Bess C."/>
            <person name="Bickham C."/>
            <person name="Chaboub L."/>
            <person name="Chen D."/>
            <person name="Coyle M."/>
            <person name="Deiros D.R."/>
            <person name="Dinh H."/>
            <person name="Forbes L."/>
            <person name="Fowler G."/>
            <person name="Francisco L."/>
            <person name="Fu Q."/>
            <person name="Gubbala S."/>
            <person name="Hale W."/>
            <person name="Han Y."/>
            <person name="Hemphill L."/>
            <person name="Highlander S.K."/>
            <person name="Hirani K."/>
            <person name="Hogues M."/>
            <person name="Jackson L."/>
            <person name="Jakkamsetti A."/>
            <person name="Javaid M."/>
            <person name="Jiang H."/>
            <person name="Korchina V."/>
            <person name="Kovar C."/>
            <person name="Lara F."/>
            <person name="Lee S."/>
            <person name="Mata R."/>
            <person name="Mathew T."/>
            <person name="Moen C."/>
            <person name="Morales K."/>
            <person name="Munidasa M."/>
            <person name="Nazareth L."/>
            <person name="Ngo R."/>
            <person name="Nguyen L."/>
            <person name="Okwuonu G."/>
            <person name="Ongeri F."/>
            <person name="Patil S."/>
            <person name="Petrosino J."/>
            <person name="Pham C."/>
            <person name="Pham P."/>
            <person name="Pu L.-L."/>
            <person name="Puazo M."/>
            <person name="Raj R."/>
            <person name="Reid J."/>
            <person name="Rouhana J."/>
            <person name="Saada N."/>
            <person name="Shang Y."/>
            <person name="Simmons D."/>
            <person name="Thornton R."/>
            <person name="Warren J."/>
            <person name="Weissenberger G."/>
            <person name="Zhang J."/>
            <person name="Zhang L."/>
            <person name="Zhou C."/>
            <person name="Zhu D."/>
            <person name="Muzny D."/>
            <person name="Worley K."/>
            <person name="Gibbs R."/>
        </authorList>
    </citation>
    <scope>NUCLEOTIDE SEQUENCE [LARGE SCALE GENOMIC DNA]</scope>
    <source>
        <strain evidence="1 2">ATCC 51172</strain>
    </source>
</reference>
<sequence>MNFSTNVVQCKQELEVFMSVVSLRLNEEENNLFRTYSRHTGKSLSELFKSALANQIEDEFDYDTGIKALKDFEKKPITYSIDDLILELENDL</sequence>
<dbReference type="eggNOG" id="ENOG5033BT1">
    <property type="taxonomic scope" value="Bacteria"/>
</dbReference>
<keyword evidence="2" id="KW-1185">Reference proteome</keyword>
<dbReference type="STRING" id="525254.HMPREF0072_1809"/>
<dbReference type="HOGENOM" id="CLU_155311_8_3_9"/>
<dbReference type="InterPro" id="IPR046257">
    <property type="entry name" value="DUF6290"/>
</dbReference>
<dbReference type="Pfam" id="PF19807">
    <property type="entry name" value="DUF6290"/>
    <property type="match status" value="1"/>
</dbReference>
<dbReference type="Proteomes" id="UP000005984">
    <property type="component" value="Unassembled WGS sequence"/>
</dbReference>
<organism evidence="1 2">
    <name type="scientific">Anaerococcus lactolyticus ATCC 51172</name>
    <dbReference type="NCBI Taxonomy" id="525254"/>
    <lineage>
        <taxon>Bacteria</taxon>
        <taxon>Bacillati</taxon>
        <taxon>Bacillota</taxon>
        <taxon>Tissierellia</taxon>
        <taxon>Tissierellales</taxon>
        <taxon>Peptoniphilaceae</taxon>
        <taxon>Anaerococcus</taxon>
    </lineage>
</organism>
<evidence type="ECO:0000313" key="2">
    <source>
        <dbReference type="Proteomes" id="UP000005984"/>
    </source>
</evidence>
<dbReference type="EMBL" id="ABYO01000248">
    <property type="protein sequence ID" value="EEI85602.1"/>
    <property type="molecule type" value="Genomic_DNA"/>
</dbReference>
<comment type="caution">
    <text evidence="1">The sequence shown here is derived from an EMBL/GenBank/DDBJ whole genome shotgun (WGS) entry which is preliminary data.</text>
</comment>
<gene>
    <name evidence="1" type="ORF">HMPREF0072_1809</name>
</gene>
<accession>C2BHI9</accession>
<evidence type="ECO:0000313" key="1">
    <source>
        <dbReference type="EMBL" id="EEI85602.1"/>
    </source>
</evidence>